<sequence>MILEKLSGRLCIRIPTTFQIVQWESEYNSDRKNIRLRSENGLTIFNHKKAVQINSAPLPY</sequence>
<dbReference type="EMBL" id="QTTN01000023">
    <property type="protein sequence ID" value="REE78934.1"/>
    <property type="molecule type" value="Genomic_DNA"/>
</dbReference>
<proteinExistence type="predicted"/>
<reference evidence="1 2" key="1">
    <citation type="submission" date="2018-08" db="EMBL/GenBank/DDBJ databases">
        <title>Genomic Encyclopedia of Type Strains, Phase III (KMG-III): the genomes of soil and plant-associated and newly described type strains.</title>
        <authorList>
            <person name="Whitman W."/>
        </authorList>
    </citation>
    <scope>NUCLEOTIDE SEQUENCE [LARGE SCALE GENOMIC DNA]</scope>
    <source>
        <strain evidence="1 2">CGMCC 1.10966</strain>
    </source>
</reference>
<protein>
    <submittedName>
        <fullName evidence="1">Uncharacterized protein</fullName>
    </submittedName>
</protein>
<dbReference type="AlphaFoldDB" id="A0A3D9RSI5"/>
<name>A0A3D9RSI5_9BACL</name>
<gene>
    <name evidence="1" type="ORF">A8990_12362</name>
</gene>
<comment type="caution">
    <text evidence="1">The sequence shown here is derived from an EMBL/GenBank/DDBJ whole genome shotgun (WGS) entry which is preliminary data.</text>
</comment>
<organism evidence="1 2">
    <name type="scientific">Paenibacillus taihuensis</name>
    <dbReference type="NCBI Taxonomy" id="1156355"/>
    <lineage>
        <taxon>Bacteria</taxon>
        <taxon>Bacillati</taxon>
        <taxon>Bacillota</taxon>
        <taxon>Bacilli</taxon>
        <taxon>Bacillales</taxon>
        <taxon>Paenibacillaceae</taxon>
        <taxon>Paenibacillus</taxon>
    </lineage>
</organism>
<accession>A0A3D9RSI5</accession>
<evidence type="ECO:0000313" key="2">
    <source>
        <dbReference type="Proteomes" id="UP000256304"/>
    </source>
</evidence>
<evidence type="ECO:0000313" key="1">
    <source>
        <dbReference type="EMBL" id="REE78934.1"/>
    </source>
</evidence>
<dbReference type="Proteomes" id="UP000256304">
    <property type="component" value="Unassembled WGS sequence"/>
</dbReference>
<keyword evidence="2" id="KW-1185">Reference proteome</keyword>